<gene>
    <name evidence="2" type="ORF">Y5W_00137</name>
</gene>
<name>A0ABS0AL46_9GAMM</name>
<evidence type="ECO:0008006" key="4">
    <source>
        <dbReference type="Google" id="ProtNLM"/>
    </source>
</evidence>
<sequence>MTERHVRQRLLLAALLLVAQTVLAWHAPSHIFDSHRDAVAQHDCEALHGHGMAAAPSLFVAPVPVAARAALDAGPARPAHQTVSRSHPARAPPRFS</sequence>
<evidence type="ECO:0000313" key="3">
    <source>
        <dbReference type="Proteomes" id="UP000662703"/>
    </source>
</evidence>
<comment type="caution">
    <text evidence="2">The sequence shown here is derived from an EMBL/GenBank/DDBJ whole genome shotgun (WGS) entry which is preliminary data.</text>
</comment>
<dbReference type="RefSeq" id="WP_194297359.1">
    <property type="nucleotide sequence ID" value="NZ_ARXX01000001.1"/>
</dbReference>
<keyword evidence="3" id="KW-1185">Reference proteome</keyword>
<evidence type="ECO:0000313" key="2">
    <source>
        <dbReference type="EMBL" id="MBF5054843.1"/>
    </source>
</evidence>
<reference evidence="2 3" key="1">
    <citation type="submission" date="2012-09" db="EMBL/GenBank/DDBJ databases">
        <title>Genome Sequence of alkane-degrading Bacterium Alcanivorax sp. 521-1.</title>
        <authorList>
            <person name="Lai Q."/>
            <person name="Shao Z."/>
        </authorList>
    </citation>
    <scope>NUCLEOTIDE SEQUENCE [LARGE SCALE GENOMIC DNA]</scope>
    <source>
        <strain evidence="2 3">521-1</strain>
    </source>
</reference>
<accession>A0ABS0AL46</accession>
<feature type="region of interest" description="Disordered" evidence="1">
    <location>
        <begin position="72"/>
        <end position="96"/>
    </location>
</feature>
<dbReference type="EMBL" id="ARXX01000001">
    <property type="protein sequence ID" value="MBF5054843.1"/>
    <property type="molecule type" value="Genomic_DNA"/>
</dbReference>
<dbReference type="Proteomes" id="UP000662703">
    <property type="component" value="Unassembled WGS sequence"/>
</dbReference>
<protein>
    <recommendedName>
        <fullName evidence="4">DUF2607 family protein</fullName>
    </recommendedName>
</protein>
<evidence type="ECO:0000256" key="1">
    <source>
        <dbReference type="SAM" id="MobiDB-lite"/>
    </source>
</evidence>
<organism evidence="2 3">
    <name type="scientific">Alloalcanivorax profundimaris</name>
    <dbReference type="NCBI Taxonomy" id="2735259"/>
    <lineage>
        <taxon>Bacteria</taxon>
        <taxon>Pseudomonadati</taxon>
        <taxon>Pseudomonadota</taxon>
        <taxon>Gammaproteobacteria</taxon>
        <taxon>Oceanospirillales</taxon>
        <taxon>Alcanivoracaceae</taxon>
        <taxon>Alloalcanivorax</taxon>
    </lineage>
</organism>
<proteinExistence type="predicted"/>